<evidence type="ECO:0000256" key="6">
    <source>
        <dbReference type="ARBA" id="ARBA00022692"/>
    </source>
</evidence>
<keyword evidence="15" id="KW-1185">Reference proteome</keyword>
<accession>A0ABV2QL12</accession>
<keyword evidence="6 11" id="KW-0812">Transmembrane</keyword>
<evidence type="ECO:0000259" key="13">
    <source>
        <dbReference type="PROSITE" id="PS50885"/>
    </source>
</evidence>
<feature type="transmembrane region" description="Helical" evidence="11">
    <location>
        <begin position="154"/>
        <end position="177"/>
    </location>
</feature>
<dbReference type="InterPro" id="IPR003660">
    <property type="entry name" value="HAMP_dom"/>
</dbReference>
<feature type="domain" description="Histidine kinase" evidence="12">
    <location>
        <begin position="235"/>
        <end position="445"/>
    </location>
</feature>
<feature type="transmembrane region" description="Helical" evidence="11">
    <location>
        <begin position="20"/>
        <end position="41"/>
    </location>
</feature>
<dbReference type="CDD" id="cd06225">
    <property type="entry name" value="HAMP"/>
    <property type="match status" value="1"/>
</dbReference>
<evidence type="ECO:0000259" key="12">
    <source>
        <dbReference type="PROSITE" id="PS50109"/>
    </source>
</evidence>
<dbReference type="SUPFAM" id="SSF158472">
    <property type="entry name" value="HAMP domain-like"/>
    <property type="match status" value="1"/>
</dbReference>
<dbReference type="EC" id="2.7.13.3" evidence="3"/>
<dbReference type="Pfam" id="PF00672">
    <property type="entry name" value="HAMP"/>
    <property type="match status" value="1"/>
</dbReference>
<gene>
    <name evidence="14" type="ORF">ABIE21_000692</name>
</gene>
<evidence type="ECO:0000256" key="8">
    <source>
        <dbReference type="ARBA" id="ARBA00022989"/>
    </source>
</evidence>
<evidence type="ECO:0000256" key="9">
    <source>
        <dbReference type="ARBA" id="ARBA00023012"/>
    </source>
</evidence>
<evidence type="ECO:0000313" key="15">
    <source>
        <dbReference type="Proteomes" id="UP001549257"/>
    </source>
</evidence>
<comment type="subcellular location">
    <subcellularLocation>
        <location evidence="2">Cell membrane</location>
    </subcellularLocation>
</comment>
<dbReference type="SMART" id="SM00387">
    <property type="entry name" value="HATPase_c"/>
    <property type="match status" value="1"/>
</dbReference>
<dbReference type="GO" id="GO:0016301">
    <property type="term" value="F:kinase activity"/>
    <property type="evidence" value="ECO:0007669"/>
    <property type="project" value="UniProtKB-KW"/>
</dbReference>
<keyword evidence="4" id="KW-0597">Phosphoprotein</keyword>
<dbReference type="PRINTS" id="PR00344">
    <property type="entry name" value="BCTRLSENSOR"/>
</dbReference>
<proteinExistence type="predicted"/>
<keyword evidence="8 11" id="KW-1133">Transmembrane helix</keyword>
<evidence type="ECO:0000256" key="5">
    <source>
        <dbReference type="ARBA" id="ARBA00022679"/>
    </source>
</evidence>
<evidence type="ECO:0000256" key="4">
    <source>
        <dbReference type="ARBA" id="ARBA00022553"/>
    </source>
</evidence>
<dbReference type="EMBL" id="JBEPSJ010000001">
    <property type="protein sequence ID" value="MET4581202.1"/>
    <property type="molecule type" value="Genomic_DNA"/>
</dbReference>
<dbReference type="InterPro" id="IPR050428">
    <property type="entry name" value="TCS_sensor_his_kinase"/>
</dbReference>
<dbReference type="SMART" id="SM00388">
    <property type="entry name" value="HisKA"/>
    <property type="match status" value="1"/>
</dbReference>
<reference evidence="14 15" key="1">
    <citation type="submission" date="2024-06" db="EMBL/GenBank/DDBJ databases">
        <title>Sorghum-associated microbial communities from plants grown in Nebraska, USA.</title>
        <authorList>
            <person name="Schachtman D."/>
        </authorList>
    </citation>
    <scope>NUCLEOTIDE SEQUENCE [LARGE SCALE GENOMIC DNA]</scope>
    <source>
        <strain evidence="14 15">2857</strain>
    </source>
</reference>
<dbReference type="SMART" id="SM00304">
    <property type="entry name" value="HAMP"/>
    <property type="match status" value="1"/>
</dbReference>
<dbReference type="InterPro" id="IPR003594">
    <property type="entry name" value="HATPase_dom"/>
</dbReference>
<dbReference type="InterPro" id="IPR003661">
    <property type="entry name" value="HisK_dim/P_dom"/>
</dbReference>
<dbReference type="InterPro" id="IPR004358">
    <property type="entry name" value="Sig_transdc_His_kin-like_C"/>
</dbReference>
<dbReference type="InterPro" id="IPR005467">
    <property type="entry name" value="His_kinase_dom"/>
</dbReference>
<evidence type="ECO:0000256" key="10">
    <source>
        <dbReference type="ARBA" id="ARBA00023136"/>
    </source>
</evidence>
<evidence type="ECO:0000256" key="2">
    <source>
        <dbReference type="ARBA" id="ARBA00004236"/>
    </source>
</evidence>
<organism evidence="14 15">
    <name type="scientific">Conyzicola nivalis</name>
    <dbReference type="NCBI Taxonomy" id="1477021"/>
    <lineage>
        <taxon>Bacteria</taxon>
        <taxon>Bacillati</taxon>
        <taxon>Actinomycetota</taxon>
        <taxon>Actinomycetes</taxon>
        <taxon>Micrococcales</taxon>
        <taxon>Microbacteriaceae</taxon>
        <taxon>Conyzicola</taxon>
    </lineage>
</organism>
<evidence type="ECO:0000256" key="7">
    <source>
        <dbReference type="ARBA" id="ARBA00022777"/>
    </source>
</evidence>
<dbReference type="InterPro" id="IPR036890">
    <property type="entry name" value="HATPase_C_sf"/>
</dbReference>
<evidence type="ECO:0000256" key="11">
    <source>
        <dbReference type="SAM" id="Phobius"/>
    </source>
</evidence>
<dbReference type="Pfam" id="PF00512">
    <property type="entry name" value="HisKA"/>
    <property type="match status" value="1"/>
</dbReference>
<dbReference type="Pfam" id="PF02518">
    <property type="entry name" value="HATPase_c"/>
    <property type="match status" value="1"/>
</dbReference>
<keyword evidence="10 11" id="KW-0472">Membrane</keyword>
<keyword evidence="5" id="KW-0808">Transferase</keyword>
<dbReference type="RefSeq" id="WP_354023387.1">
    <property type="nucleotide sequence ID" value="NZ_JBEPSJ010000001.1"/>
</dbReference>
<dbReference type="PANTHER" id="PTHR45436">
    <property type="entry name" value="SENSOR HISTIDINE KINASE YKOH"/>
    <property type="match status" value="1"/>
</dbReference>
<dbReference type="CDD" id="cd00075">
    <property type="entry name" value="HATPase"/>
    <property type="match status" value="1"/>
</dbReference>
<evidence type="ECO:0000256" key="3">
    <source>
        <dbReference type="ARBA" id="ARBA00012438"/>
    </source>
</evidence>
<dbReference type="CDD" id="cd00082">
    <property type="entry name" value="HisKA"/>
    <property type="match status" value="1"/>
</dbReference>
<keyword evidence="7 14" id="KW-0418">Kinase</keyword>
<dbReference type="PROSITE" id="PS50109">
    <property type="entry name" value="HIS_KIN"/>
    <property type="match status" value="1"/>
</dbReference>
<name>A0ABV2QL12_9MICO</name>
<protein>
    <recommendedName>
        <fullName evidence="3">histidine kinase</fullName>
        <ecNumber evidence="3">2.7.13.3</ecNumber>
    </recommendedName>
</protein>
<dbReference type="Gene3D" id="1.10.287.130">
    <property type="match status" value="1"/>
</dbReference>
<keyword evidence="9" id="KW-0902">Two-component regulatory system</keyword>
<comment type="caution">
    <text evidence="14">The sequence shown here is derived from an EMBL/GenBank/DDBJ whole genome shotgun (WGS) entry which is preliminary data.</text>
</comment>
<evidence type="ECO:0000256" key="1">
    <source>
        <dbReference type="ARBA" id="ARBA00000085"/>
    </source>
</evidence>
<dbReference type="Proteomes" id="UP001549257">
    <property type="component" value="Unassembled WGS sequence"/>
</dbReference>
<dbReference type="SUPFAM" id="SSF55874">
    <property type="entry name" value="ATPase domain of HSP90 chaperone/DNA topoisomerase II/histidine kinase"/>
    <property type="match status" value="1"/>
</dbReference>
<dbReference type="PROSITE" id="PS50885">
    <property type="entry name" value="HAMP"/>
    <property type="match status" value="1"/>
</dbReference>
<dbReference type="PANTHER" id="PTHR45436:SF5">
    <property type="entry name" value="SENSOR HISTIDINE KINASE TRCS"/>
    <property type="match status" value="1"/>
</dbReference>
<feature type="domain" description="HAMP" evidence="13">
    <location>
        <begin position="174"/>
        <end position="227"/>
    </location>
</feature>
<dbReference type="Gene3D" id="3.30.565.10">
    <property type="entry name" value="Histidine kinase-like ATPase, C-terminal domain"/>
    <property type="match status" value="1"/>
</dbReference>
<evidence type="ECO:0000313" key="14">
    <source>
        <dbReference type="EMBL" id="MET4581202.1"/>
    </source>
</evidence>
<dbReference type="Gene3D" id="6.10.340.10">
    <property type="match status" value="1"/>
</dbReference>
<sequence>MARRPGPTRRPLTLRVRITLATTVVAAVALVAGAVVFGVVLRTSLLDAVAASAETYASDLSEGSGSSLSSAVAELDDDDRFLQLRNDDGAVVAASDGADDVPPVSESDTEAHRIVTVDGDDYLVVAEETDDGTLVVGQSIDDAAEAVATVTAQLAVAVPLVVLLMAATTWVVVGRALRPVERMRREVAAVTATRLDRRIAEPGTDDEIGRLAATMNGMLDRLDASQSAQRRFISDASHELRSPLSSLRQFAEVARAHPDRVDGADLSEAILDEGARLERLVDGMLALARADEQVLVSAAAPVDLDDIVLAEVRRLRASGGVRIDASAVGAARIAGDAGLLSGLVRNLVDNAARHAASELRIELAETQDGVTFAVDDDGPGVPERERERIFDRFVRLDDARAREAGGSGLGLAIAREIALAHGGTVTAHASPLGGARFEVLLPAASD</sequence>
<comment type="catalytic activity">
    <reaction evidence="1">
        <text>ATP + protein L-histidine = ADP + protein N-phospho-L-histidine.</text>
        <dbReference type="EC" id="2.7.13.3"/>
    </reaction>
</comment>
<dbReference type="InterPro" id="IPR036097">
    <property type="entry name" value="HisK_dim/P_sf"/>
</dbReference>
<dbReference type="SUPFAM" id="SSF47384">
    <property type="entry name" value="Homodimeric domain of signal transducing histidine kinase"/>
    <property type="match status" value="1"/>
</dbReference>